<keyword evidence="2" id="KW-1185">Reference proteome</keyword>
<dbReference type="Pfam" id="PF05795">
    <property type="entry name" value="Plasmodium_Vir"/>
    <property type="match status" value="1"/>
</dbReference>
<dbReference type="GeneID" id="30911900"/>
<gene>
    <name evidence="1" type="ORF">PCOAH_00051660</name>
</gene>
<dbReference type="KEGG" id="pcot:PCOAH_00051660"/>
<proteinExistence type="predicted"/>
<evidence type="ECO:0000313" key="1">
    <source>
        <dbReference type="EMBL" id="ANQ11084.1"/>
    </source>
</evidence>
<dbReference type="RefSeq" id="XP_019917779.1">
    <property type="nucleotide sequence ID" value="XM_020061946.1"/>
</dbReference>
<sequence>MSETAPVAPATCTLDSIQKQLNLINDFYSNFKNNAENQGDGGTEGAQLTSELRTACSNCTKITGDAKGIENAYLYACQQNGQSDYGDSPCRLFYYWFGHKYWSHLKGNALSTVLDKIYTTLKGSCTKGECTFKYDITDQTIFDHMKIIFEYYNDYNQVQSELSRSGITCAKKWSDYWTKLSTACEKMKEKCKEGSDDREKQYCKDFDSTYKIHCETANLPQQMTELITKIQREAQLAAQTAATLATKEKDEANLLPSSLDILSFLP</sequence>
<dbReference type="InterPro" id="IPR008780">
    <property type="entry name" value="Plasmodium_Vir"/>
</dbReference>
<reference evidence="2" key="1">
    <citation type="submission" date="2016-06" db="EMBL/GenBank/DDBJ databases">
        <title>First high quality genome sequence of Plasmodium coatneyi using continuous long reads from single molecule, real-time sequencing.</title>
        <authorList>
            <person name="Chien J.-T."/>
            <person name="Pakala S.B."/>
            <person name="Geraldo J.A."/>
            <person name="Lapp S.A."/>
            <person name="Barnwell J.W."/>
            <person name="Kissinger J.C."/>
            <person name="Galinski M.R."/>
            <person name="Humphrey J.C."/>
        </authorList>
    </citation>
    <scope>NUCLEOTIDE SEQUENCE [LARGE SCALE GENOMIC DNA]</scope>
    <source>
        <strain evidence="2">Hackeri</strain>
    </source>
</reference>
<protein>
    <submittedName>
        <fullName evidence="1">KIR protein</fullName>
    </submittedName>
</protein>
<dbReference type="EMBL" id="CP016252">
    <property type="protein sequence ID" value="ANQ11084.1"/>
    <property type="molecule type" value="Genomic_DNA"/>
</dbReference>
<accession>A0A1B1E7R7</accession>
<name>A0A1B1E7R7_9APIC</name>
<dbReference type="AlphaFoldDB" id="A0A1B1E7R7"/>
<dbReference type="OrthoDB" id="383226at2759"/>
<dbReference type="Proteomes" id="UP000092716">
    <property type="component" value="Chromosome 14"/>
</dbReference>
<dbReference type="VEuPathDB" id="PlasmoDB:PCOAH_00051660"/>
<organism evidence="1 2">
    <name type="scientific">Plasmodium coatneyi</name>
    <dbReference type="NCBI Taxonomy" id="208452"/>
    <lineage>
        <taxon>Eukaryota</taxon>
        <taxon>Sar</taxon>
        <taxon>Alveolata</taxon>
        <taxon>Apicomplexa</taxon>
        <taxon>Aconoidasida</taxon>
        <taxon>Haemosporida</taxon>
        <taxon>Plasmodiidae</taxon>
        <taxon>Plasmodium</taxon>
    </lineage>
</organism>
<evidence type="ECO:0000313" key="2">
    <source>
        <dbReference type="Proteomes" id="UP000092716"/>
    </source>
</evidence>